<dbReference type="InterPro" id="IPR023365">
    <property type="entry name" value="Sortase_dom-sf"/>
</dbReference>
<name>A0A4Y3WSU5_9PSEU</name>
<dbReference type="GO" id="GO:0016787">
    <property type="term" value="F:hydrolase activity"/>
    <property type="evidence" value="ECO:0007669"/>
    <property type="project" value="UniProtKB-KW"/>
</dbReference>
<dbReference type="EMBL" id="BJNG01000030">
    <property type="protein sequence ID" value="GEC21180.1"/>
    <property type="molecule type" value="Genomic_DNA"/>
</dbReference>
<dbReference type="RefSeq" id="WP_246085966.1">
    <property type="nucleotide sequence ID" value="NZ_BAAARZ010000009.1"/>
</dbReference>
<dbReference type="SUPFAM" id="SSF63817">
    <property type="entry name" value="Sortase"/>
    <property type="match status" value="1"/>
</dbReference>
<dbReference type="InterPro" id="IPR005754">
    <property type="entry name" value="Sortase"/>
</dbReference>
<dbReference type="Gene3D" id="2.40.260.10">
    <property type="entry name" value="Sortase"/>
    <property type="match status" value="1"/>
</dbReference>
<keyword evidence="1" id="KW-0378">Hydrolase</keyword>
<evidence type="ECO:0000313" key="2">
    <source>
        <dbReference type="EMBL" id="GEC21180.1"/>
    </source>
</evidence>
<dbReference type="Pfam" id="PF04203">
    <property type="entry name" value="Sortase"/>
    <property type="match status" value="1"/>
</dbReference>
<protein>
    <recommendedName>
        <fullName evidence="4">Class F sortase</fullName>
    </recommendedName>
</protein>
<proteinExistence type="predicted"/>
<evidence type="ECO:0000313" key="3">
    <source>
        <dbReference type="Proteomes" id="UP000320338"/>
    </source>
</evidence>
<evidence type="ECO:0000256" key="1">
    <source>
        <dbReference type="ARBA" id="ARBA00022801"/>
    </source>
</evidence>
<organism evidence="2 3">
    <name type="scientific">Pseudonocardia hydrocarbonoxydans</name>
    <dbReference type="NCBI Taxonomy" id="76726"/>
    <lineage>
        <taxon>Bacteria</taxon>
        <taxon>Bacillati</taxon>
        <taxon>Actinomycetota</taxon>
        <taxon>Actinomycetes</taxon>
        <taxon>Pseudonocardiales</taxon>
        <taxon>Pseudonocardiaceae</taxon>
        <taxon>Pseudonocardia</taxon>
    </lineage>
</organism>
<dbReference type="InterPro" id="IPR042001">
    <property type="entry name" value="Sortase_F"/>
</dbReference>
<dbReference type="Proteomes" id="UP000320338">
    <property type="component" value="Unassembled WGS sequence"/>
</dbReference>
<keyword evidence="3" id="KW-1185">Reference proteome</keyword>
<evidence type="ECO:0008006" key="4">
    <source>
        <dbReference type="Google" id="ProtNLM"/>
    </source>
</evidence>
<accession>A0A4Y3WSU5</accession>
<dbReference type="PROSITE" id="PS51257">
    <property type="entry name" value="PROKAR_LIPOPROTEIN"/>
    <property type="match status" value="1"/>
</dbReference>
<sequence length="227" mass="22719">MSRRAAGPVAVLVGAVLVGAVVLTGCTAPPTATPAAFRMPVTRSVVPLAASPQAPAVVPVPAAAPAAEPLRAVDRLEQSPPARLDVPAIGVRTDRIVALAPDAGGVLAAPDDAATTGWFTRGPTPGAAGPAVIAGHVGVAGAAGPFARLGELAAGDEVSVGRSDGTDAVFTVYRVERVPREAFPAGEVYGDTAGPELRLITFGGVFDRGDGPYPDNVVVWARLAGVR</sequence>
<reference evidence="2 3" key="1">
    <citation type="submission" date="2019-06" db="EMBL/GenBank/DDBJ databases">
        <title>Whole genome shotgun sequence of Pseudonocardia hydrocarbonoxydans NBRC 14498.</title>
        <authorList>
            <person name="Hosoyama A."/>
            <person name="Uohara A."/>
            <person name="Ohji S."/>
            <person name="Ichikawa N."/>
        </authorList>
    </citation>
    <scope>NUCLEOTIDE SEQUENCE [LARGE SCALE GENOMIC DNA]</scope>
    <source>
        <strain evidence="2 3">NBRC 14498</strain>
    </source>
</reference>
<dbReference type="CDD" id="cd05829">
    <property type="entry name" value="Sortase_F"/>
    <property type="match status" value="1"/>
</dbReference>
<comment type="caution">
    <text evidence="2">The sequence shown here is derived from an EMBL/GenBank/DDBJ whole genome shotgun (WGS) entry which is preliminary data.</text>
</comment>
<gene>
    <name evidence="2" type="ORF">PHY01_34630</name>
</gene>
<dbReference type="AlphaFoldDB" id="A0A4Y3WSU5"/>